<gene>
    <name evidence="4" type="ORF">IHBHHGIJ_02252</name>
    <name evidence="5" type="ORF">KFEGEMFD_02439</name>
</gene>
<feature type="region of interest" description="Disordered" evidence="1">
    <location>
        <begin position="29"/>
        <end position="50"/>
    </location>
</feature>
<evidence type="ECO:0000256" key="1">
    <source>
        <dbReference type="SAM" id="MobiDB-lite"/>
    </source>
</evidence>
<organism evidence="5 7">
    <name type="scientific">Zhongshania aliphaticivorans</name>
    <dbReference type="NCBI Taxonomy" id="1470434"/>
    <lineage>
        <taxon>Bacteria</taxon>
        <taxon>Pseudomonadati</taxon>
        <taxon>Pseudomonadota</taxon>
        <taxon>Gammaproteobacteria</taxon>
        <taxon>Cellvibrionales</taxon>
        <taxon>Spongiibacteraceae</taxon>
        <taxon>Zhongshania</taxon>
    </lineage>
</organism>
<feature type="chain" id="PRO_5044097859" description="Xaa-Pro dipeptidyl-peptidase-like domain-containing protein" evidence="2">
    <location>
        <begin position="23"/>
        <end position="183"/>
    </location>
</feature>
<evidence type="ECO:0000313" key="5">
    <source>
        <dbReference type="EMBL" id="CAA0109268.1"/>
    </source>
</evidence>
<dbReference type="Proteomes" id="UP000435877">
    <property type="component" value="Unassembled WGS sequence"/>
</dbReference>
<dbReference type="EMBL" id="CACSIK010000001">
    <property type="protein sequence ID" value="CAA0092136.1"/>
    <property type="molecule type" value="Genomic_DNA"/>
</dbReference>
<keyword evidence="6" id="KW-1185">Reference proteome</keyword>
<feature type="domain" description="Xaa-Pro dipeptidyl-peptidase-like" evidence="3">
    <location>
        <begin position="80"/>
        <end position="157"/>
    </location>
</feature>
<dbReference type="Gene3D" id="3.40.50.1820">
    <property type="entry name" value="alpha/beta hydrolase"/>
    <property type="match status" value="1"/>
</dbReference>
<protein>
    <recommendedName>
        <fullName evidence="3">Xaa-Pro dipeptidyl-peptidase-like domain-containing protein</fullName>
    </recommendedName>
</protein>
<dbReference type="Pfam" id="PF02129">
    <property type="entry name" value="Peptidase_S15"/>
    <property type="match status" value="1"/>
</dbReference>
<dbReference type="SUPFAM" id="SSF53474">
    <property type="entry name" value="alpha/beta-Hydrolases"/>
    <property type="match status" value="1"/>
</dbReference>
<dbReference type="PROSITE" id="PS51257">
    <property type="entry name" value="PROKAR_LIPOPROTEIN"/>
    <property type="match status" value="1"/>
</dbReference>
<evidence type="ECO:0000259" key="3">
    <source>
        <dbReference type="Pfam" id="PF02129"/>
    </source>
</evidence>
<name>A0A5S9PXT3_9GAMM</name>
<evidence type="ECO:0000256" key="2">
    <source>
        <dbReference type="SAM" id="SignalP"/>
    </source>
</evidence>
<dbReference type="Proteomes" id="UP000439591">
    <property type="component" value="Unassembled WGS sequence"/>
</dbReference>
<dbReference type="OrthoDB" id="9806163at2"/>
<dbReference type="RefSeq" id="WP_159268821.1">
    <property type="nucleotide sequence ID" value="NZ_CACSIK010000001.1"/>
</dbReference>
<evidence type="ECO:0000313" key="4">
    <source>
        <dbReference type="EMBL" id="CAA0092136.1"/>
    </source>
</evidence>
<proteinExistence type="predicted"/>
<dbReference type="InterPro" id="IPR029058">
    <property type="entry name" value="AB_hydrolase_fold"/>
</dbReference>
<evidence type="ECO:0000313" key="6">
    <source>
        <dbReference type="Proteomes" id="UP000435877"/>
    </source>
</evidence>
<dbReference type="GO" id="GO:0016787">
    <property type="term" value="F:hydrolase activity"/>
    <property type="evidence" value="ECO:0007669"/>
    <property type="project" value="InterPro"/>
</dbReference>
<feature type="signal peptide" evidence="2">
    <location>
        <begin position="1"/>
        <end position="22"/>
    </location>
</feature>
<dbReference type="AlphaFoldDB" id="A0A5S9PXT3"/>
<sequence length="183" mass="19896">MSIKFVPFCMRGLPLILLFVLAGCGADSKSNGQQSQSDSTSEPAQTSRSELSAPFDGFVAPVPEYDQGYVSANVPIVIDDGVTLRADVYSPALPDGSKAPGTFPVIVIQHCYDKAKIGPSVEYWRYGYVTVVVDSRGTGSSEGRFNILDKREKQDAFRAMLGNLRRSPDLSLRKLLILAKLFG</sequence>
<reference evidence="6 7" key="1">
    <citation type="submission" date="2019-11" db="EMBL/GenBank/DDBJ databases">
        <authorList>
            <person name="Holert J."/>
        </authorList>
    </citation>
    <scope>NUCLEOTIDE SEQUENCE [LARGE SCALE GENOMIC DNA]</scope>
    <source>
        <strain evidence="5">BC3_2A</strain>
        <strain evidence="4">SB11_1A</strain>
    </source>
</reference>
<keyword evidence="2" id="KW-0732">Signal</keyword>
<dbReference type="EMBL" id="CACSIM010000004">
    <property type="protein sequence ID" value="CAA0109268.1"/>
    <property type="molecule type" value="Genomic_DNA"/>
</dbReference>
<accession>A0A5S9PXT3</accession>
<evidence type="ECO:0000313" key="7">
    <source>
        <dbReference type="Proteomes" id="UP000439591"/>
    </source>
</evidence>
<dbReference type="InterPro" id="IPR000383">
    <property type="entry name" value="Xaa-Pro-like_dom"/>
</dbReference>